<reference evidence="1" key="1">
    <citation type="submission" date="2017-07" db="EMBL/GenBank/DDBJ databases">
        <title>Taro Niue Genome Assembly and Annotation.</title>
        <authorList>
            <person name="Atibalentja N."/>
            <person name="Keating K."/>
            <person name="Fields C.J."/>
        </authorList>
    </citation>
    <scope>NUCLEOTIDE SEQUENCE</scope>
    <source>
        <strain evidence="1">Niue_2</strain>
        <tissue evidence="1">Leaf</tissue>
    </source>
</reference>
<dbReference type="Gene3D" id="3.40.50.2000">
    <property type="entry name" value="Glycogen Phosphorylase B"/>
    <property type="match status" value="1"/>
</dbReference>
<organism evidence="1 2">
    <name type="scientific">Colocasia esculenta</name>
    <name type="common">Wild taro</name>
    <name type="synonym">Arum esculentum</name>
    <dbReference type="NCBI Taxonomy" id="4460"/>
    <lineage>
        <taxon>Eukaryota</taxon>
        <taxon>Viridiplantae</taxon>
        <taxon>Streptophyta</taxon>
        <taxon>Embryophyta</taxon>
        <taxon>Tracheophyta</taxon>
        <taxon>Spermatophyta</taxon>
        <taxon>Magnoliopsida</taxon>
        <taxon>Liliopsida</taxon>
        <taxon>Araceae</taxon>
        <taxon>Aroideae</taxon>
        <taxon>Colocasieae</taxon>
        <taxon>Colocasia</taxon>
    </lineage>
</organism>
<comment type="caution">
    <text evidence="1">The sequence shown here is derived from an EMBL/GenBank/DDBJ whole genome shotgun (WGS) entry which is preliminary data.</text>
</comment>
<evidence type="ECO:0000313" key="1">
    <source>
        <dbReference type="EMBL" id="MQL92996.1"/>
    </source>
</evidence>
<name>A0A843VCT0_COLES</name>
<evidence type="ECO:0000313" key="2">
    <source>
        <dbReference type="Proteomes" id="UP000652761"/>
    </source>
</evidence>
<dbReference type="EMBL" id="NMUH01001507">
    <property type="protein sequence ID" value="MQL92996.1"/>
    <property type="molecule type" value="Genomic_DNA"/>
</dbReference>
<dbReference type="OrthoDB" id="786568at2759"/>
<keyword evidence="2" id="KW-1185">Reference proteome</keyword>
<proteinExistence type="predicted"/>
<gene>
    <name evidence="1" type="ORF">Taro_025643</name>
</gene>
<sequence length="72" mass="8341">MLCRPYFGDQTRNARYVSHVWKVGLVLEDVLQRGHVERALGDKHEDVALSNVITYDKNVKIDILNRMKKMGV</sequence>
<protein>
    <submittedName>
        <fullName evidence="1">Uncharacterized protein</fullName>
    </submittedName>
</protein>
<dbReference type="AlphaFoldDB" id="A0A843VCT0"/>
<dbReference type="SUPFAM" id="SSF53756">
    <property type="entry name" value="UDP-Glycosyltransferase/glycogen phosphorylase"/>
    <property type="match status" value="1"/>
</dbReference>
<dbReference type="Proteomes" id="UP000652761">
    <property type="component" value="Unassembled WGS sequence"/>
</dbReference>
<accession>A0A843VCT0</accession>